<dbReference type="InterPro" id="IPR005225">
    <property type="entry name" value="Small_GTP-bd"/>
</dbReference>
<dbReference type="Gene3D" id="3.40.50.300">
    <property type="entry name" value="P-loop containing nucleotide triphosphate hydrolases"/>
    <property type="match status" value="1"/>
</dbReference>
<dbReference type="PROSITE" id="PS51421">
    <property type="entry name" value="RAS"/>
    <property type="match status" value="1"/>
</dbReference>
<dbReference type="PRINTS" id="PR00449">
    <property type="entry name" value="RASTRNSFRMNG"/>
</dbReference>
<sequence>MSQEKKSFNVVVLGEPGVGKSSLVRRYVLGTFLSRTTTTVGVNRVPVCVNINKETFDFNILDTAGCFGFHGLIKSYMPNVDAVIFVYDLTNKETFASLPLWNSIIKNSGKQGITKVLVGNKKDLSEHREVLFKNAKNYAEFEGMVAIEISVKEEDGVDLVFDCVARELQLSKQTTNMENHIRKNTFQITETLDHLNIKSCTKKVSSLQNLAI</sequence>
<dbReference type="CDD" id="cd00154">
    <property type="entry name" value="Rab"/>
    <property type="match status" value="1"/>
</dbReference>
<evidence type="ECO:0000256" key="2">
    <source>
        <dbReference type="ARBA" id="ARBA00022741"/>
    </source>
</evidence>
<keyword evidence="2" id="KW-0547">Nucleotide-binding</keyword>
<dbReference type="PROSITE" id="PS51419">
    <property type="entry name" value="RAB"/>
    <property type="match status" value="1"/>
</dbReference>
<reference evidence="4" key="1">
    <citation type="submission" date="2025-08" db="UniProtKB">
        <authorList>
            <consortium name="RefSeq"/>
        </authorList>
    </citation>
    <scope>IDENTIFICATION</scope>
</reference>
<dbReference type="NCBIfam" id="TIGR00231">
    <property type="entry name" value="small_GTP"/>
    <property type="match status" value="1"/>
</dbReference>
<organism evidence="3 4">
    <name type="scientific">Hydra vulgaris</name>
    <name type="common">Hydra</name>
    <name type="synonym">Hydra attenuata</name>
    <dbReference type="NCBI Taxonomy" id="6087"/>
    <lineage>
        <taxon>Eukaryota</taxon>
        <taxon>Metazoa</taxon>
        <taxon>Cnidaria</taxon>
        <taxon>Hydrozoa</taxon>
        <taxon>Hydroidolina</taxon>
        <taxon>Anthoathecata</taxon>
        <taxon>Aplanulata</taxon>
        <taxon>Hydridae</taxon>
        <taxon>Hydra</taxon>
    </lineage>
</organism>
<dbReference type="InterPro" id="IPR027417">
    <property type="entry name" value="P-loop_NTPase"/>
</dbReference>
<keyword evidence="3" id="KW-1185">Reference proteome</keyword>
<dbReference type="SMART" id="SM00174">
    <property type="entry name" value="RHO"/>
    <property type="match status" value="1"/>
</dbReference>
<comment type="similarity">
    <text evidence="1">Belongs to the small GTPase superfamily. Rab family.</text>
</comment>
<dbReference type="RefSeq" id="XP_065675626.1">
    <property type="nucleotide sequence ID" value="XM_065819554.1"/>
</dbReference>
<gene>
    <name evidence="4" type="primary">LOC100200799</name>
</gene>
<evidence type="ECO:0000313" key="4">
    <source>
        <dbReference type="RefSeq" id="XP_065675626.1"/>
    </source>
</evidence>
<dbReference type="InterPro" id="IPR001806">
    <property type="entry name" value="Small_GTPase"/>
</dbReference>
<dbReference type="SUPFAM" id="SSF52540">
    <property type="entry name" value="P-loop containing nucleoside triphosphate hydrolases"/>
    <property type="match status" value="1"/>
</dbReference>
<accession>A0ABM4DM58</accession>
<evidence type="ECO:0000313" key="3">
    <source>
        <dbReference type="Proteomes" id="UP001652625"/>
    </source>
</evidence>
<protein>
    <submittedName>
        <fullName evidence="4">Ras-related protein Rab-31 isoform X2</fullName>
    </submittedName>
</protein>
<dbReference type="GeneID" id="100200799"/>
<dbReference type="Pfam" id="PF00071">
    <property type="entry name" value="Ras"/>
    <property type="match status" value="1"/>
</dbReference>
<name>A0ABM4DM58_HYDVU</name>
<evidence type="ECO:0000256" key="1">
    <source>
        <dbReference type="ARBA" id="ARBA00006270"/>
    </source>
</evidence>
<dbReference type="PANTHER" id="PTHR47978">
    <property type="match status" value="1"/>
</dbReference>
<dbReference type="SMART" id="SM00173">
    <property type="entry name" value="RAS"/>
    <property type="match status" value="1"/>
</dbReference>
<dbReference type="SMART" id="SM00176">
    <property type="entry name" value="RAN"/>
    <property type="match status" value="1"/>
</dbReference>
<dbReference type="SMART" id="SM00175">
    <property type="entry name" value="RAB"/>
    <property type="match status" value="1"/>
</dbReference>
<dbReference type="Proteomes" id="UP001652625">
    <property type="component" value="Chromosome 15"/>
</dbReference>
<proteinExistence type="inferred from homology"/>